<dbReference type="AlphaFoldDB" id="B0NAU0"/>
<keyword evidence="2" id="KW-1185">Reference proteome</keyword>
<dbReference type="STRING" id="411468.CLOSCI_00559"/>
<evidence type="ECO:0000313" key="1">
    <source>
        <dbReference type="EMBL" id="QBF75572.1"/>
    </source>
</evidence>
<gene>
    <name evidence="1" type="ORF">HDCHBGLK_02983</name>
</gene>
<dbReference type="HOGENOM" id="CLU_2567863_0_0_9"/>
<evidence type="ECO:0000313" key="2">
    <source>
        <dbReference type="Proteomes" id="UP000289664"/>
    </source>
</evidence>
<accession>B0NAU0</accession>
<dbReference type="RefSeq" id="WP_004606110.1">
    <property type="nucleotide sequence ID" value="NZ_CP036170.1"/>
</dbReference>
<dbReference type="GeneID" id="62697169"/>
<protein>
    <submittedName>
        <fullName evidence="1">Uncharacterized protein</fullName>
    </submittedName>
</protein>
<proteinExistence type="predicted"/>
<reference evidence="1 2" key="1">
    <citation type="journal article" date="2019" name="Appl. Environ. Microbiol.">
        <title>Clostridium scindens ATCC 35704: integration of nutritional requirements, the complete genome sequence, and global transcriptional responses to bile acids.</title>
        <authorList>
            <person name="Devendran S."/>
            <person name="Shrestha R."/>
            <person name="Alves J.M.P."/>
            <person name="Wolf P.G."/>
            <person name="Ly L."/>
            <person name="Hernandez A.G."/>
            <person name="Mendez-Garcia C."/>
            <person name="Inboden A."/>
            <person name="Wiley J."/>
            <person name="Paul O."/>
            <person name="Allen A."/>
            <person name="Springer E."/>
            <person name="Wright C.L."/>
            <person name="Fields C.J."/>
            <person name="Daniel S.L."/>
            <person name="Ridlon J.M."/>
        </authorList>
    </citation>
    <scope>NUCLEOTIDE SEQUENCE [LARGE SCALE GENOMIC DNA]</scope>
    <source>
        <strain evidence="1 2">ATCC 35704</strain>
    </source>
</reference>
<dbReference type="KEGG" id="csci:HDCHBGLK_02983"/>
<dbReference type="Proteomes" id="UP000289664">
    <property type="component" value="Chromosome"/>
</dbReference>
<dbReference type="EMBL" id="CP036170">
    <property type="protein sequence ID" value="QBF75572.1"/>
    <property type="molecule type" value="Genomic_DNA"/>
</dbReference>
<dbReference type="OrthoDB" id="2085584at2"/>
<name>B0NAU0_CLOS5</name>
<sequence length="81" mass="9120">MYTLSQFRNLTKGLPGDFEIRIEACFTPEGNKTAPCFEIVTSKKAREVVLMPEVVHINDGEDGLTVRHEKKGKKTEPENTV</sequence>
<organism evidence="1 2">
    <name type="scientific">Clostridium scindens (strain ATCC 35704 / DSM 5676 / VPI 13733 / 19)</name>
    <dbReference type="NCBI Taxonomy" id="411468"/>
    <lineage>
        <taxon>Bacteria</taxon>
        <taxon>Bacillati</taxon>
        <taxon>Bacillota</taxon>
        <taxon>Clostridia</taxon>
        <taxon>Lachnospirales</taxon>
        <taxon>Lachnospiraceae</taxon>
    </lineage>
</organism>